<reference evidence="2" key="1">
    <citation type="submission" date="2022-06" db="EMBL/GenBank/DDBJ databases">
        <title>Nostosin G and Spiroidesin B from the Cyanobacterium Dolichospermum sp. NIES-1697.</title>
        <authorList>
            <person name="Phan C.-S."/>
            <person name="Mehjabin J.J."/>
            <person name="Anas A.R.J."/>
            <person name="Hayasaka M."/>
            <person name="Onoki R."/>
            <person name="Wang J."/>
            <person name="Umezawa T."/>
            <person name="Washio K."/>
            <person name="Morikawa M."/>
            <person name="Okino T."/>
        </authorList>
    </citation>
    <scope>NUCLEOTIDE SEQUENCE</scope>
    <source>
        <strain evidence="2">NIES-1697</strain>
    </source>
</reference>
<dbReference type="Proteomes" id="UP001057561">
    <property type="component" value="Chromosome"/>
</dbReference>
<evidence type="ECO:0000256" key="1">
    <source>
        <dbReference type="SAM" id="Phobius"/>
    </source>
</evidence>
<feature type="transmembrane region" description="Helical" evidence="1">
    <location>
        <begin position="12"/>
        <end position="30"/>
    </location>
</feature>
<dbReference type="EMBL" id="CP099464">
    <property type="protein sequence ID" value="UUO16498.1"/>
    <property type="molecule type" value="Genomic_DNA"/>
</dbReference>
<dbReference type="RefSeq" id="WP_160170657.1">
    <property type="nucleotide sequence ID" value="NZ_CP099464.1"/>
</dbReference>
<organism evidence="2 3">
    <name type="scientific">Dolichospermum heterosporum TAC447</name>
    <dbReference type="NCBI Taxonomy" id="747523"/>
    <lineage>
        <taxon>Bacteria</taxon>
        <taxon>Bacillati</taxon>
        <taxon>Cyanobacteriota</taxon>
        <taxon>Cyanophyceae</taxon>
        <taxon>Nostocales</taxon>
        <taxon>Aphanizomenonaceae</taxon>
        <taxon>Dolichospermum</taxon>
        <taxon>Dolichospermum heterosporum</taxon>
    </lineage>
</organism>
<keyword evidence="1" id="KW-1133">Transmembrane helix</keyword>
<gene>
    <name evidence="2" type="ORF">NG743_05520</name>
</gene>
<sequence length="49" mass="5756">MANATLSYQESKRMPIVTLINCFFYCLILWRSHRIIAHIGDKSMRSLII</sequence>
<keyword evidence="1" id="KW-0472">Membrane</keyword>
<protein>
    <submittedName>
        <fullName evidence="2">Uncharacterized protein</fullName>
    </submittedName>
</protein>
<evidence type="ECO:0000313" key="3">
    <source>
        <dbReference type="Proteomes" id="UP001057561"/>
    </source>
</evidence>
<accession>A0ABY5M0W9</accession>
<keyword evidence="1" id="KW-0812">Transmembrane</keyword>
<proteinExistence type="predicted"/>
<name>A0ABY5M0W9_9CYAN</name>
<evidence type="ECO:0000313" key="2">
    <source>
        <dbReference type="EMBL" id="UUO16498.1"/>
    </source>
</evidence>
<keyword evidence="3" id="KW-1185">Reference proteome</keyword>